<evidence type="ECO:0000313" key="2">
    <source>
        <dbReference type="Proteomes" id="UP000015104"/>
    </source>
</evidence>
<dbReference type="Proteomes" id="UP000015104">
    <property type="component" value="Unassembled WGS sequence"/>
</dbReference>
<dbReference type="EnsemblMetazoa" id="tetur17g01150.1">
    <property type="protein sequence ID" value="tetur17g01150.1"/>
    <property type="gene ID" value="tetur17g01150"/>
</dbReference>
<dbReference type="EMBL" id="CAEY01000333">
    <property type="status" value="NOT_ANNOTATED_CDS"/>
    <property type="molecule type" value="Genomic_DNA"/>
</dbReference>
<proteinExistence type="predicted"/>
<reference evidence="1" key="2">
    <citation type="submission" date="2015-06" db="UniProtKB">
        <authorList>
            <consortium name="EnsemblMetazoa"/>
        </authorList>
    </citation>
    <scope>IDENTIFICATION</scope>
</reference>
<name>T1KPN6_TETUR</name>
<protein>
    <submittedName>
        <fullName evidence="1">Uncharacterized protein</fullName>
    </submittedName>
</protein>
<reference evidence="2" key="1">
    <citation type="submission" date="2011-08" db="EMBL/GenBank/DDBJ databases">
        <authorList>
            <person name="Rombauts S."/>
        </authorList>
    </citation>
    <scope>NUCLEOTIDE SEQUENCE</scope>
    <source>
        <strain evidence="2">London</strain>
    </source>
</reference>
<organism evidence="1 2">
    <name type="scientific">Tetranychus urticae</name>
    <name type="common">Two-spotted spider mite</name>
    <dbReference type="NCBI Taxonomy" id="32264"/>
    <lineage>
        <taxon>Eukaryota</taxon>
        <taxon>Metazoa</taxon>
        <taxon>Ecdysozoa</taxon>
        <taxon>Arthropoda</taxon>
        <taxon>Chelicerata</taxon>
        <taxon>Arachnida</taxon>
        <taxon>Acari</taxon>
        <taxon>Acariformes</taxon>
        <taxon>Trombidiformes</taxon>
        <taxon>Prostigmata</taxon>
        <taxon>Eleutherengona</taxon>
        <taxon>Raphignathae</taxon>
        <taxon>Tetranychoidea</taxon>
        <taxon>Tetranychidae</taxon>
        <taxon>Tetranychus</taxon>
    </lineage>
</organism>
<keyword evidence="2" id="KW-1185">Reference proteome</keyword>
<sequence length="49" mass="5915">MRVHQAIVNKINIHFCQLFSWYLTLETGTESIPKVTNSQRKERLRLDIW</sequence>
<dbReference type="HOGENOM" id="CLU_3144621_0_0_1"/>
<accession>T1KPN6</accession>
<evidence type="ECO:0000313" key="1">
    <source>
        <dbReference type="EnsemblMetazoa" id="tetur17g01150.1"/>
    </source>
</evidence>
<dbReference type="AlphaFoldDB" id="T1KPN6"/>